<evidence type="ECO:0000256" key="2">
    <source>
        <dbReference type="ARBA" id="ARBA00009758"/>
    </source>
</evidence>
<comment type="subcellular location">
    <subcellularLocation>
        <location evidence="1">Cytoplasm</location>
    </subcellularLocation>
</comment>
<dbReference type="PANTHER" id="PTHR10980">
    <property type="entry name" value="RHO GDP-DISSOCIATION INHIBITOR"/>
    <property type="match status" value="1"/>
</dbReference>
<dbReference type="InterPro" id="IPR014756">
    <property type="entry name" value="Ig_E-set"/>
</dbReference>
<dbReference type="EMBL" id="KZ502268">
    <property type="protein sequence ID" value="PKU81298.1"/>
    <property type="molecule type" value="Genomic_DNA"/>
</dbReference>
<evidence type="ECO:0000313" key="4">
    <source>
        <dbReference type="EMBL" id="PKU81298.1"/>
    </source>
</evidence>
<dbReference type="AlphaFoldDB" id="A0A2I0X053"/>
<dbReference type="GO" id="GO:0016020">
    <property type="term" value="C:membrane"/>
    <property type="evidence" value="ECO:0007669"/>
    <property type="project" value="TreeGrafter"/>
</dbReference>
<comment type="similarity">
    <text evidence="2">Belongs to the Rho GDI family.</text>
</comment>
<evidence type="ECO:0000313" key="5">
    <source>
        <dbReference type="Proteomes" id="UP000233837"/>
    </source>
</evidence>
<dbReference type="Gene3D" id="2.70.50.30">
    <property type="entry name" value="Coagulation Factor XIII, subunit A, domain 1"/>
    <property type="match status" value="1"/>
</dbReference>
<evidence type="ECO:0000256" key="3">
    <source>
        <dbReference type="ARBA" id="ARBA00022490"/>
    </source>
</evidence>
<reference evidence="4 5" key="1">
    <citation type="journal article" date="2016" name="Sci. Rep.">
        <title>The Dendrobium catenatum Lindl. genome sequence provides insights into polysaccharide synthase, floral development and adaptive evolution.</title>
        <authorList>
            <person name="Zhang G.Q."/>
            <person name="Xu Q."/>
            <person name="Bian C."/>
            <person name="Tsai W.C."/>
            <person name="Yeh C.M."/>
            <person name="Liu K.W."/>
            <person name="Yoshida K."/>
            <person name="Zhang L.S."/>
            <person name="Chang S.B."/>
            <person name="Chen F."/>
            <person name="Shi Y."/>
            <person name="Su Y.Y."/>
            <person name="Zhang Y.Q."/>
            <person name="Chen L.J."/>
            <person name="Yin Y."/>
            <person name="Lin M."/>
            <person name="Huang H."/>
            <person name="Deng H."/>
            <person name="Wang Z.W."/>
            <person name="Zhu S.L."/>
            <person name="Zhao X."/>
            <person name="Deng C."/>
            <person name="Niu S.C."/>
            <person name="Huang J."/>
            <person name="Wang M."/>
            <person name="Liu G.H."/>
            <person name="Yang H.J."/>
            <person name="Xiao X.J."/>
            <person name="Hsiao Y.Y."/>
            <person name="Wu W.L."/>
            <person name="Chen Y.Y."/>
            <person name="Mitsuda N."/>
            <person name="Ohme-Takagi M."/>
            <person name="Luo Y.B."/>
            <person name="Van de Peer Y."/>
            <person name="Liu Z.J."/>
        </authorList>
    </citation>
    <scope>NUCLEOTIDE SEQUENCE [LARGE SCALE GENOMIC DNA]</scope>
    <source>
        <tissue evidence="4">The whole plant</tissue>
    </source>
</reference>
<name>A0A2I0X053_9ASPA</name>
<dbReference type="STRING" id="906689.A0A2I0X053"/>
<sequence length="152" mass="17843">MNTKMRRRTSKMRRRTTMMTGMTHMWRLALSCLSGNCSRWTRFHLFLSLSSFSNSLLGERETGMEDDESLRRWKEQLLAGVDWSEVGVENKNVMLGSFSPQNEPYTYKLEEDITPSGLFSLGDYIAGIMFMDDDDKCYLRMIYEFQIRDDLS</sequence>
<dbReference type="Pfam" id="PF02115">
    <property type="entry name" value="Rho_GDI"/>
    <property type="match status" value="1"/>
</dbReference>
<dbReference type="GO" id="GO:0007266">
    <property type="term" value="P:Rho protein signal transduction"/>
    <property type="evidence" value="ECO:0007669"/>
    <property type="project" value="InterPro"/>
</dbReference>
<organism evidence="4 5">
    <name type="scientific">Dendrobium catenatum</name>
    <dbReference type="NCBI Taxonomy" id="906689"/>
    <lineage>
        <taxon>Eukaryota</taxon>
        <taxon>Viridiplantae</taxon>
        <taxon>Streptophyta</taxon>
        <taxon>Embryophyta</taxon>
        <taxon>Tracheophyta</taxon>
        <taxon>Spermatophyta</taxon>
        <taxon>Magnoliopsida</taxon>
        <taxon>Liliopsida</taxon>
        <taxon>Asparagales</taxon>
        <taxon>Orchidaceae</taxon>
        <taxon>Epidendroideae</taxon>
        <taxon>Malaxideae</taxon>
        <taxon>Dendrobiinae</taxon>
        <taxon>Dendrobium</taxon>
    </lineage>
</organism>
<reference evidence="4 5" key="2">
    <citation type="journal article" date="2017" name="Nature">
        <title>The Apostasia genome and the evolution of orchids.</title>
        <authorList>
            <person name="Zhang G.Q."/>
            <person name="Liu K.W."/>
            <person name="Li Z."/>
            <person name="Lohaus R."/>
            <person name="Hsiao Y.Y."/>
            <person name="Niu S.C."/>
            <person name="Wang J.Y."/>
            <person name="Lin Y.C."/>
            <person name="Xu Q."/>
            <person name="Chen L.J."/>
            <person name="Yoshida K."/>
            <person name="Fujiwara S."/>
            <person name="Wang Z.W."/>
            <person name="Zhang Y.Q."/>
            <person name="Mitsuda N."/>
            <person name="Wang M."/>
            <person name="Liu G.H."/>
            <person name="Pecoraro L."/>
            <person name="Huang H.X."/>
            <person name="Xiao X.J."/>
            <person name="Lin M."/>
            <person name="Wu X.Y."/>
            <person name="Wu W.L."/>
            <person name="Chen Y.Y."/>
            <person name="Chang S.B."/>
            <person name="Sakamoto S."/>
            <person name="Ohme-Takagi M."/>
            <person name="Yagi M."/>
            <person name="Zeng S.J."/>
            <person name="Shen C.Y."/>
            <person name="Yeh C.M."/>
            <person name="Luo Y.B."/>
            <person name="Tsai W.C."/>
            <person name="Van de Peer Y."/>
            <person name="Liu Z.J."/>
        </authorList>
    </citation>
    <scope>NUCLEOTIDE SEQUENCE [LARGE SCALE GENOMIC DNA]</scope>
    <source>
        <tissue evidence="4">The whole plant</tissue>
    </source>
</reference>
<protein>
    <submittedName>
        <fullName evidence="4">Rho GDP-dissociation inhibitor 1</fullName>
    </submittedName>
</protein>
<dbReference type="GO" id="GO:0005094">
    <property type="term" value="F:Rho GDP-dissociation inhibitor activity"/>
    <property type="evidence" value="ECO:0007669"/>
    <property type="project" value="InterPro"/>
</dbReference>
<dbReference type="InterPro" id="IPR024792">
    <property type="entry name" value="RhoGDI_dom_sf"/>
</dbReference>
<proteinExistence type="inferred from homology"/>
<evidence type="ECO:0000256" key="1">
    <source>
        <dbReference type="ARBA" id="ARBA00004496"/>
    </source>
</evidence>
<dbReference type="GO" id="GO:0005829">
    <property type="term" value="C:cytosol"/>
    <property type="evidence" value="ECO:0007669"/>
    <property type="project" value="TreeGrafter"/>
</dbReference>
<accession>A0A2I0X053</accession>
<keyword evidence="3" id="KW-0963">Cytoplasm</keyword>
<dbReference type="InterPro" id="IPR000406">
    <property type="entry name" value="Rho_GDI"/>
</dbReference>
<dbReference type="Proteomes" id="UP000233837">
    <property type="component" value="Unassembled WGS sequence"/>
</dbReference>
<keyword evidence="5" id="KW-1185">Reference proteome</keyword>
<gene>
    <name evidence="4" type="primary">GDI1</name>
    <name evidence="4" type="ORF">MA16_Dca022057</name>
</gene>
<dbReference type="SUPFAM" id="SSF81296">
    <property type="entry name" value="E set domains"/>
    <property type="match status" value="1"/>
</dbReference>
<dbReference type="PANTHER" id="PTHR10980:SF61">
    <property type="entry name" value="OS01G0913600 PROTEIN"/>
    <property type="match status" value="1"/>
</dbReference>